<dbReference type="PANTHER" id="PTHR32089">
    <property type="entry name" value="METHYL-ACCEPTING CHEMOTAXIS PROTEIN MCPB"/>
    <property type="match status" value="1"/>
</dbReference>
<dbReference type="PROSITE" id="PS50885">
    <property type="entry name" value="HAMP"/>
    <property type="match status" value="1"/>
</dbReference>
<organism evidence="9 10">
    <name type="scientific">Marinospirillum alkalitolerans</name>
    <dbReference type="NCBI Taxonomy" id="3123374"/>
    <lineage>
        <taxon>Bacteria</taxon>
        <taxon>Pseudomonadati</taxon>
        <taxon>Pseudomonadota</taxon>
        <taxon>Gammaproteobacteria</taxon>
        <taxon>Oceanospirillales</taxon>
        <taxon>Oceanospirillaceae</taxon>
        <taxon>Marinospirillum</taxon>
    </lineage>
</organism>
<evidence type="ECO:0000259" key="8">
    <source>
        <dbReference type="PROSITE" id="PS50885"/>
    </source>
</evidence>
<evidence type="ECO:0000256" key="3">
    <source>
        <dbReference type="ARBA" id="ARBA00029447"/>
    </source>
</evidence>
<evidence type="ECO:0000313" key="9">
    <source>
        <dbReference type="EMBL" id="MFK7159845.1"/>
    </source>
</evidence>
<dbReference type="PANTHER" id="PTHR32089:SF112">
    <property type="entry name" value="LYSOZYME-LIKE PROTEIN-RELATED"/>
    <property type="match status" value="1"/>
</dbReference>
<accession>A0ABW8PUB6</accession>
<feature type="transmembrane region" description="Helical" evidence="6">
    <location>
        <begin position="323"/>
        <end position="342"/>
    </location>
</feature>
<evidence type="ECO:0000256" key="1">
    <source>
        <dbReference type="ARBA" id="ARBA00004370"/>
    </source>
</evidence>
<dbReference type="InterPro" id="IPR003660">
    <property type="entry name" value="HAMP_dom"/>
</dbReference>
<protein>
    <submittedName>
        <fullName evidence="9">Methyl-accepting chemotaxis protein</fullName>
    </submittedName>
</protein>
<gene>
    <name evidence="9" type="ORF">V6U78_02180</name>
</gene>
<evidence type="ECO:0000256" key="5">
    <source>
        <dbReference type="SAM" id="MobiDB-lite"/>
    </source>
</evidence>
<feature type="region of interest" description="Disordered" evidence="5">
    <location>
        <begin position="419"/>
        <end position="448"/>
    </location>
</feature>
<dbReference type="CDD" id="cd06225">
    <property type="entry name" value="HAMP"/>
    <property type="match status" value="1"/>
</dbReference>
<keyword evidence="6" id="KW-0812">Transmembrane</keyword>
<proteinExistence type="inferred from homology"/>
<evidence type="ECO:0000256" key="2">
    <source>
        <dbReference type="ARBA" id="ARBA00023224"/>
    </source>
</evidence>
<dbReference type="Gene3D" id="1.10.287.950">
    <property type="entry name" value="Methyl-accepting chemotaxis protein"/>
    <property type="match status" value="1"/>
</dbReference>
<dbReference type="EMBL" id="JBANFI010000001">
    <property type="protein sequence ID" value="MFK7159845.1"/>
    <property type="molecule type" value="Genomic_DNA"/>
</dbReference>
<dbReference type="PROSITE" id="PS50111">
    <property type="entry name" value="CHEMOTAXIS_TRANSDUC_2"/>
    <property type="match status" value="1"/>
</dbReference>
<dbReference type="Pfam" id="PF00015">
    <property type="entry name" value="MCPsignal"/>
    <property type="match status" value="1"/>
</dbReference>
<evidence type="ECO:0000313" key="10">
    <source>
        <dbReference type="Proteomes" id="UP001621714"/>
    </source>
</evidence>
<dbReference type="CDD" id="cd11386">
    <property type="entry name" value="MCP_signal"/>
    <property type="match status" value="1"/>
</dbReference>
<evidence type="ECO:0000259" key="7">
    <source>
        <dbReference type="PROSITE" id="PS50111"/>
    </source>
</evidence>
<evidence type="ECO:0000256" key="6">
    <source>
        <dbReference type="SAM" id="Phobius"/>
    </source>
</evidence>
<dbReference type="SMART" id="SM00304">
    <property type="entry name" value="HAMP"/>
    <property type="match status" value="1"/>
</dbReference>
<sequence length="677" mass="75049">MFKTIFKPGMALMNRLAYFAKFTVIALLFLLPMLLLSGWHIHNLWNDLLQIRKERTGLQLQGQTLDLARSSEEFQLMTALLENHESSELTRLREQAIQNWRQQLDSLQQAAAVLDDPQLLTSLNELQEQAEGLFLPQGRLGHLGLTLSHYQPLILNTYQLLQALRQSSDLMQDPRAEVQFMQFVLNVKLPDTLQDLSLGQAYALHVLLQEFMDSRSSNELEALVDHLHQVQRQWHFHLHTMAQRTPHLSSALTGIDDDIKAQLEAFQMSLEDDIIFSVSLDGAWQDFLLASQGNKDQLRDLGHRFLALSDAELAIAEQEQRRALIWMALLLSLQLLVIAYLYTCFYVSMHENMNQLLNHVQALAQGDLTITPHKTTDDEMGILTEAFAGMTEKMRSLVSTVAASAQQVNAQAQGVASHAEQAQLTSGNQQAQTESVSSSMQEMKTSAEEVASYAASAAQASAHGREQVEQGKEVVTSMQERMQRLSATLVDAAQSGQELVERSQRIGEALEVIRAIAEQTNLLALNAAIEAARAGEQGRGFAVVADEVRSLASRTQESTHSIADMISDLHQVVDGVVEHITLGHQRAQQTSEQSEAVQSSLQKILDAMLDIDHQSQQIASSAEQQSQVSHEIHLSVQTIREGSDQAAQGAEATAAASHALTETTQKLQQAISAFKVP</sequence>
<evidence type="ECO:0000256" key="4">
    <source>
        <dbReference type="PROSITE-ProRule" id="PRU00284"/>
    </source>
</evidence>
<name>A0ABW8PUB6_9GAMM</name>
<feature type="domain" description="HAMP" evidence="8">
    <location>
        <begin position="353"/>
        <end position="399"/>
    </location>
</feature>
<keyword evidence="6" id="KW-0472">Membrane</keyword>
<dbReference type="Pfam" id="PF00672">
    <property type="entry name" value="HAMP"/>
    <property type="match status" value="1"/>
</dbReference>
<feature type="domain" description="Methyl-accepting transducer" evidence="7">
    <location>
        <begin position="404"/>
        <end position="640"/>
    </location>
</feature>
<dbReference type="Proteomes" id="UP001621714">
    <property type="component" value="Unassembled WGS sequence"/>
</dbReference>
<dbReference type="SUPFAM" id="SSF58104">
    <property type="entry name" value="Methyl-accepting chemotaxis protein (MCP) signaling domain"/>
    <property type="match status" value="1"/>
</dbReference>
<feature type="compositionally biased region" description="Polar residues" evidence="5">
    <location>
        <begin position="420"/>
        <end position="444"/>
    </location>
</feature>
<feature type="transmembrane region" description="Helical" evidence="6">
    <location>
        <begin position="16"/>
        <end position="36"/>
    </location>
</feature>
<comment type="similarity">
    <text evidence="3">Belongs to the methyl-accepting chemotaxis (MCP) protein family.</text>
</comment>
<dbReference type="SMART" id="SM00283">
    <property type="entry name" value="MA"/>
    <property type="match status" value="1"/>
</dbReference>
<keyword evidence="2 4" id="KW-0807">Transducer</keyword>
<dbReference type="InterPro" id="IPR004089">
    <property type="entry name" value="MCPsignal_dom"/>
</dbReference>
<keyword evidence="10" id="KW-1185">Reference proteome</keyword>
<comment type="subcellular location">
    <subcellularLocation>
        <location evidence="1">Membrane</location>
    </subcellularLocation>
</comment>
<comment type="caution">
    <text evidence="9">The sequence shown here is derived from an EMBL/GenBank/DDBJ whole genome shotgun (WGS) entry which is preliminary data.</text>
</comment>
<dbReference type="RefSeq" id="WP_405336729.1">
    <property type="nucleotide sequence ID" value="NZ_JBANFI010000001.1"/>
</dbReference>
<reference evidence="9 10" key="1">
    <citation type="submission" date="2024-02" db="EMBL/GenBank/DDBJ databases">
        <title>Marinospirillum sp. MEB 164 isolated from Lonar lake sediment.</title>
        <authorList>
            <person name="Joshi A."/>
            <person name="Thite S."/>
        </authorList>
    </citation>
    <scope>NUCLEOTIDE SEQUENCE [LARGE SCALE GENOMIC DNA]</scope>
    <source>
        <strain evidence="9 10">MEB164</strain>
    </source>
</reference>
<keyword evidence="6" id="KW-1133">Transmembrane helix</keyword>